<dbReference type="Pfam" id="PF08279">
    <property type="entry name" value="HTH_11"/>
    <property type="match status" value="1"/>
</dbReference>
<dbReference type="Gene3D" id="1.10.10.10">
    <property type="entry name" value="Winged helix-like DNA-binding domain superfamily/Winged helix DNA-binding domain"/>
    <property type="match status" value="1"/>
</dbReference>
<dbReference type="EMBL" id="BAAAQF010000010">
    <property type="protein sequence ID" value="GAA1679749.1"/>
    <property type="molecule type" value="Genomic_DNA"/>
</dbReference>
<comment type="caution">
    <text evidence="5">The sequence shown here is derived from an EMBL/GenBank/DDBJ whole genome shotgun (WGS) entry which is preliminary data.</text>
</comment>
<keyword evidence="6" id="KW-1185">Reference proteome</keyword>
<sequence>MTGTSSRTLRLLSLLQTRPDWTGPQLAERLDASERTVRRDVDRLRDLGYRITAVRGPHGGYRLEPGSALPPLLFDDEQAVALAVALRTATGTGMEDAAALALAAVRQVLPPRLRRRVDAVQVAAVPRGPRPAPIDTEVLLALAAAVRDREELRFDHQGARRRVHPHHLVTWNDRWYLVAWDLDRDDWRVFRVDRIAPRTPAGPRFTPRELPGGDVTAFVRARFRGGEHPEWPCRGDAVLLRSADAVAPFLDGAFDGVDHVEALGPGRCRVALGSWSWPALAASFGRFDAGIESARPPELARAFARLATRFAAASL</sequence>
<dbReference type="InterPro" id="IPR013196">
    <property type="entry name" value="HTH_11"/>
</dbReference>
<dbReference type="PROSITE" id="PS51000">
    <property type="entry name" value="HTH_DEOR_2"/>
    <property type="match status" value="1"/>
</dbReference>
<dbReference type="InterPro" id="IPR051534">
    <property type="entry name" value="CBASS_pafABC_assoc_protein"/>
</dbReference>
<feature type="domain" description="HTH deoR-type" evidence="4">
    <location>
        <begin position="4"/>
        <end position="63"/>
    </location>
</feature>
<dbReference type="InterPro" id="IPR018356">
    <property type="entry name" value="Tscrpt_reg_HTH_DeoR_CS"/>
</dbReference>
<dbReference type="InterPro" id="IPR036388">
    <property type="entry name" value="WH-like_DNA-bd_sf"/>
</dbReference>
<keyword evidence="1" id="KW-0805">Transcription regulation</keyword>
<keyword evidence="3" id="KW-0804">Transcription</keyword>
<dbReference type="PANTHER" id="PTHR34580:SF3">
    <property type="entry name" value="PROTEIN PAFB"/>
    <property type="match status" value="1"/>
</dbReference>
<evidence type="ECO:0000256" key="2">
    <source>
        <dbReference type="ARBA" id="ARBA00023125"/>
    </source>
</evidence>
<reference evidence="6" key="1">
    <citation type="journal article" date="2019" name="Int. J. Syst. Evol. Microbiol.">
        <title>The Global Catalogue of Microorganisms (GCM) 10K type strain sequencing project: providing services to taxonomists for standard genome sequencing and annotation.</title>
        <authorList>
            <consortium name="The Broad Institute Genomics Platform"/>
            <consortium name="The Broad Institute Genome Sequencing Center for Infectious Disease"/>
            <person name="Wu L."/>
            <person name="Ma J."/>
        </authorList>
    </citation>
    <scope>NUCLEOTIDE SEQUENCE [LARGE SCALE GENOMIC DNA]</scope>
    <source>
        <strain evidence="6">JCM 16001</strain>
    </source>
</reference>
<evidence type="ECO:0000313" key="6">
    <source>
        <dbReference type="Proteomes" id="UP001499851"/>
    </source>
</evidence>
<dbReference type="SUPFAM" id="SSF46785">
    <property type="entry name" value="Winged helix' DNA-binding domain"/>
    <property type="match status" value="1"/>
</dbReference>
<dbReference type="Proteomes" id="UP001499851">
    <property type="component" value="Unassembled WGS sequence"/>
</dbReference>
<dbReference type="PANTHER" id="PTHR34580">
    <property type="match status" value="1"/>
</dbReference>
<accession>A0ABP4SZI4</accession>
<dbReference type="PROSITE" id="PS00894">
    <property type="entry name" value="HTH_DEOR_1"/>
    <property type="match status" value="1"/>
</dbReference>
<gene>
    <name evidence="5" type="ORF">GCM10009830_28500</name>
</gene>
<dbReference type="InterPro" id="IPR001034">
    <property type="entry name" value="DeoR_HTH"/>
</dbReference>
<evidence type="ECO:0000256" key="1">
    <source>
        <dbReference type="ARBA" id="ARBA00023015"/>
    </source>
</evidence>
<organism evidence="5 6">
    <name type="scientific">Glycomyces endophyticus</name>
    <dbReference type="NCBI Taxonomy" id="480996"/>
    <lineage>
        <taxon>Bacteria</taxon>
        <taxon>Bacillati</taxon>
        <taxon>Actinomycetota</taxon>
        <taxon>Actinomycetes</taxon>
        <taxon>Glycomycetales</taxon>
        <taxon>Glycomycetaceae</taxon>
        <taxon>Glycomyces</taxon>
    </lineage>
</organism>
<dbReference type="Pfam" id="PF13280">
    <property type="entry name" value="WYL"/>
    <property type="match status" value="1"/>
</dbReference>
<protein>
    <submittedName>
        <fullName evidence="5">WYL domain-containing protein</fullName>
    </submittedName>
</protein>
<dbReference type="InterPro" id="IPR036390">
    <property type="entry name" value="WH_DNA-bd_sf"/>
</dbReference>
<evidence type="ECO:0000256" key="3">
    <source>
        <dbReference type="ARBA" id="ARBA00023163"/>
    </source>
</evidence>
<proteinExistence type="predicted"/>
<dbReference type="RefSeq" id="WP_344487477.1">
    <property type="nucleotide sequence ID" value="NZ_BAAAQF010000010.1"/>
</dbReference>
<keyword evidence="2" id="KW-0238">DNA-binding</keyword>
<evidence type="ECO:0000259" key="4">
    <source>
        <dbReference type="PROSITE" id="PS51000"/>
    </source>
</evidence>
<name>A0ABP4SZI4_9ACTN</name>
<evidence type="ECO:0000313" key="5">
    <source>
        <dbReference type="EMBL" id="GAA1679749.1"/>
    </source>
</evidence>
<dbReference type="InterPro" id="IPR026881">
    <property type="entry name" value="WYL_dom"/>
</dbReference>
<dbReference type="PROSITE" id="PS52050">
    <property type="entry name" value="WYL"/>
    <property type="match status" value="1"/>
</dbReference>